<proteinExistence type="predicted"/>
<accession>A0A2X0MCA0</accession>
<organism evidence="1 2">
    <name type="scientific">Microbotryum saponariae</name>
    <dbReference type="NCBI Taxonomy" id="289078"/>
    <lineage>
        <taxon>Eukaryota</taxon>
        <taxon>Fungi</taxon>
        <taxon>Dikarya</taxon>
        <taxon>Basidiomycota</taxon>
        <taxon>Pucciniomycotina</taxon>
        <taxon>Microbotryomycetes</taxon>
        <taxon>Microbotryales</taxon>
        <taxon>Microbotryaceae</taxon>
        <taxon>Microbotryum</taxon>
    </lineage>
</organism>
<evidence type="ECO:0000313" key="2">
    <source>
        <dbReference type="Proteomes" id="UP000249723"/>
    </source>
</evidence>
<name>A0A2X0MCA0_9BASI</name>
<evidence type="ECO:0000313" key="1">
    <source>
        <dbReference type="EMBL" id="SCZ97401.1"/>
    </source>
</evidence>
<gene>
    <name evidence="1" type="ORF">BZ3500_MVSOF-1268-A1-R1_CHR4-2G07190</name>
</gene>
<protein>
    <submittedName>
        <fullName evidence="1">BZ3500_MvSof-1268-A1-R1_Chr4-2g07190 protein</fullName>
    </submittedName>
</protein>
<dbReference type="AlphaFoldDB" id="A0A2X0MCA0"/>
<sequence>MSTIEAVLYRTDEMWTGNFDLLGIVMRFCGLDFPRTGCMTEKEEAEVNAPWERGENSHRGEYPHHQSITELQPFLNSC</sequence>
<reference evidence="2" key="1">
    <citation type="submission" date="2016-10" db="EMBL/GenBank/DDBJ databases">
        <authorList>
            <person name="Jeantristanb JTB J.-T."/>
            <person name="Ricardo R."/>
        </authorList>
    </citation>
    <scope>NUCLEOTIDE SEQUENCE [LARGE SCALE GENOMIC DNA]</scope>
</reference>
<keyword evidence="2" id="KW-1185">Reference proteome</keyword>
<dbReference type="EMBL" id="FMWP01000092">
    <property type="protein sequence ID" value="SCZ97401.1"/>
    <property type="molecule type" value="Genomic_DNA"/>
</dbReference>
<dbReference type="Proteomes" id="UP000249723">
    <property type="component" value="Unassembled WGS sequence"/>
</dbReference>